<dbReference type="AlphaFoldDB" id="A0A4Q7V0Q0"/>
<protein>
    <submittedName>
        <fullName evidence="2">Gas vesicle protein GvpG</fullName>
    </submittedName>
</protein>
<dbReference type="OrthoDB" id="3541554at2"/>
<evidence type="ECO:0000256" key="1">
    <source>
        <dbReference type="SAM" id="MobiDB-lite"/>
    </source>
</evidence>
<feature type="region of interest" description="Disordered" evidence="1">
    <location>
        <begin position="54"/>
        <end position="81"/>
    </location>
</feature>
<proteinExistence type="predicted"/>
<comment type="caution">
    <text evidence="2">The sequence shown here is derived from an EMBL/GenBank/DDBJ whole genome shotgun (WGS) entry which is preliminary data.</text>
</comment>
<gene>
    <name evidence="2" type="ORF">EV383_3780</name>
</gene>
<keyword evidence="3" id="KW-1185">Reference proteome</keyword>
<name>A0A4Q7V0Q0_PSEST</name>
<dbReference type="Proteomes" id="UP000291591">
    <property type="component" value="Unassembled WGS sequence"/>
</dbReference>
<reference evidence="2 3" key="1">
    <citation type="submission" date="2019-02" db="EMBL/GenBank/DDBJ databases">
        <title>Sequencing the genomes of 1000 actinobacteria strains.</title>
        <authorList>
            <person name="Klenk H.-P."/>
        </authorList>
    </citation>
    <scope>NUCLEOTIDE SEQUENCE [LARGE SCALE GENOMIC DNA]</scope>
    <source>
        <strain evidence="2 3">DSM 45779</strain>
    </source>
</reference>
<dbReference type="RefSeq" id="WP_130291102.1">
    <property type="nucleotide sequence ID" value="NZ_SHKL01000001.1"/>
</dbReference>
<accession>A0A4Q7V0Q0</accession>
<dbReference type="InterPro" id="IPR007804">
    <property type="entry name" value="GvpG"/>
</dbReference>
<evidence type="ECO:0000313" key="2">
    <source>
        <dbReference type="EMBL" id="RZT86881.1"/>
    </source>
</evidence>
<sequence>MGLFSGLLGLPLAPLKGVVWIAEKLGSEADRQMNDPAVLRAKIDEVERAFERGEIGEAERDEQQEELLGRLVGRRGGDGDG</sequence>
<dbReference type="Pfam" id="PF05120">
    <property type="entry name" value="GvpG"/>
    <property type="match status" value="1"/>
</dbReference>
<organism evidence="2 3">
    <name type="scientific">Pseudonocardia sediminis</name>
    <dbReference type="NCBI Taxonomy" id="1397368"/>
    <lineage>
        <taxon>Bacteria</taxon>
        <taxon>Bacillati</taxon>
        <taxon>Actinomycetota</taxon>
        <taxon>Actinomycetes</taxon>
        <taxon>Pseudonocardiales</taxon>
        <taxon>Pseudonocardiaceae</taxon>
        <taxon>Pseudonocardia</taxon>
    </lineage>
</organism>
<dbReference type="EMBL" id="SHKL01000001">
    <property type="protein sequence ID" value="RZT86881.1"/>
    <property type="molecule type" value="Genomic_DNA"/>
</dbReference>
<evidence type="ECO:0000313" key="3">
    <source>
        <dbReference type="Proteomes" id="UP000291591"/>
    </source>
</evidence>